<keyword evidence="2" id="KW-1185">Reference proteome</keyword>
<evidence type="ECO:0000313" key="2">
    <source>
        <dbReference type="Proteomes" id="UP000826271"/>
    </source>
</evidence>
<reference evidence="1" key="1">
    <citation type="submission" date="2019-10" db="EMBL/GenBank/DDBJ databases">
        <authorList>
            <person name="Zhang R."/>
            <person name="Pan Y."/>
            <person name="Wang J."/>
            <person name="Ma R."/>
            <person name="Yu S."/>
        </authorList>
    </citation>
    <scope>NUCLEOTIDE SEQUENCE</scope>
    <source>
        <strain evidence="1">LA-IB0</strain>
        <tissue evidence="1">Leaf</tissue>
    </source>
</reference>
<protein>
    <submittedName>
        <fullName evidence="1">Uncharacterized protein</fullName>
    </submittedName>
</protein>
<comment type="caution">
    <text evidence="1">The sequence shown here is derived from an EMBL/GenBank/DDBJ whole genome shotgun (WGS) entry which is preliminary data.</text>
</comment>
<name>A0AAV6XAV5_9LAMI</name>
<dbReference type="Proteomes" id="UP000826271">
    <property type="component" value="Unassembled WGS sequence"/>
</dbReference>
<gene>
    <name evidence="1" type="ORF">BUALT_Bualt08G0013300</name>
</gene>
<evidence type="ECO:0000313" key="1">
    <source>
        <dbReference type="EMBL" id="KAG8377284.1"/>
    </source>
</evidence>
<organism evidence="1 2">
    <name type="scientific">Buddleja alternifolia</name>
    <dbReference type="NCBI Taxonomy" id="168488"/>
    <lineage>
        <taxon>Eukaryota</taxon>
        <taxon>Viridiplantae</taxon>
        <taxon>Streptophyta</taxon>
        <taxon>Embryophyta</taxon>
        <taxon>Tracheophyta</taxon>
        <taxon>Spermatophyta</taxon>
        <taxon>Magnoliopsida</taxon>
        <taxon>eudicotyledons</taxon>
        <taxon>Gunneridae</taxon>
        <taxon>Pentapetalae</taxon>
        <taxon>asterids</taxon>
        <taxon>lamiids</taxon>
        <taxon>Lamiales</taxon>
        <taxon>Scrophulariaceae</taxon>
        <taxon>Buddlejeae</taxon>
        <taxon>Buddleja</taxon>
    </lineage>
</organism>
<dbReference type="EMBL" id="WHWC01000008">
    <property type="protein sequence ID" value="KAG8377284.1"/>
    <property type="molecule type" value="Genomic_DNA"/>
</dbReference>
<accession>A0AAV6XAV5</accession>
<sequence length="96" mass="10428">MLCCRVSVPSVPLEMLPLLRFHPPATGVGFWKVGSQYLSACPQGGRVSGRDLSLSIRDFRGVKFVMKPNLSTETVILKCVGFSMDGLSSPELNRTG</sequence>
<proteinExistence type="predicted"/>
<dbReference type="AlphaFoldDB" id="A0AAV6XAV5"/>